<sequence length="94" mass="10113">MLNEPYLDSLLSCLVHLTASLGWSNSKANTIAKEPIPQMISGLCELVGAFHCGKGPSAAVSVMGLSITRHVLLILNHLLAELQNSKVKVNDYLI</sequence>
<organism evidence="1 2">
    <name type="scientific">Rhamnusium bicolor</name>
    <dbReference type="NCBI Taxonomy" id="1586634"/>
    <lineage>
        <taxon>Eukaryota</taxon>
        <taxon>Metazoa</taxon>
        <taxon>Ecdysozoa</taxon>
        <taxon>Arthropoda</taxon>
        <taxon>Hexapoda</taxon>
        <taxon>Insecta</taxon>
        <taxon>Pterygota</taxon>
        <taxon>Neoptera</taxon>
        <taxon>Endopterygota</taxon>
        <taxon>Coleoptera</taxon>
        <taxon>Polyphaga</taxon>
        <taxon>Cucujiformia</taxon>
        <taxon>Chrysomeloidea</taxon>
        <taxon>Cerambycidae</taxon>
        <taxon>Lepturinae</taxon>
        <taxon>Rhagiini</taxon>
        <taxon>Rhamnusium</taxon>
    </lineage>
</organism>
<gene>
    <name evidence="1" type="ORF">NQ314_020094</name>
</gene>
<keyword evidence="2" id="KW-1185">Reference proteome</keyword>
<comment type="caution">
    <text evidence="1">The sequence shown here is derived from an EMBL/GenBank/DDBJ whole genome shotgun (WGS) entry which is preliminary data.</text>
</comment>
<proteinExistence type="predicted"/>
<evidence type="ECO:0000313" key="1">
    <source>
        <dbReference type="EMBL" id="KAJ8927424.1"/>
    </source>
</evidence>
<reference evidence="1" key="1">
    <citation type="journal article" date="2023" name="Insect Mol. Biol.">
        <title>Genome sequencing provides insights into the evolution of gene families encoding plant cell wall-degrading enzymes in longhorned beetles.</title>
        <authorList>
            <person name="Shin N.R."/>
            <person name="Okamura Y."/>
            <person name="Kirsch R."/>
            <person name="Pauchet Y."/>
        </authorList>
    </citation>
    <scope>NUCLEOTIDE SEQUENCE</scope>
    <source>
        <strain evidence="1">RBIC_L_NR</strain>
    </source>
</reference>
<name>A0AAV8WLS8_9CUCU</name>
<dbReference type="EMBL" id="JANEYF010005661">
    <property type="protein sequence ID" value="KAJ8927424.1"/>
    <property type="molecule type" value="Genomic_DNA"/>
</dbReference>
<dbReference type="AlphaFoldDB" id="A0AAV8WLS8"/>
<dbReference type="Proteomes" id="UP001162156">
    <property type="component" value="Unassembled WGS sequence"/>
</dbReference>
<evidence type="ECO:0000313" key="2">
    <source>
        <dbReference type="Proteomes" id="UP001162156"/>
    </source>
</evidence>
<protein>
    <submittedName>
        <fullName evidence="1">Uncharacterized protein</fullName>
    </submittedName>
</protein>
<accession>A0AAV8WLS8</accession>